<evidence type="ECO:0000256" key="1">
    <source>
        <dbReference type="ARBA" id="ARBA00010954"/>
    </source>
</evidence>
<evidence type="ECO:0000313" key="5">
    <source>
        <dbReference type="Proteomes" id="UP001341840"/>
    </source>
</evidence>
<evidence type="ECO:0000256" key="2">
    <source>
        <dbReference type="SAM" id="Coils"/>
    </source>
</evidence>
<dbReference type="EMBL" id="JASCZI010241821">
    <property type="protein sequence ID" value="MED6207359.1"/>
    <property type="molecule type" value="Genomic_DNA"/>
</dbReference>
<evidence type="ECO:0000313" key="4">
    <source>
        <dbReference type="EMBL" id="MED6207359.1"/>
    </source>
</evidence>
<sequence length="1181" mass="132206">MAAGVELPEGRVGGGGGIVMEFPTGDEDSFSSPTRLPKRLRRRLLDTECKSPSTVEEIEAKLRDADLRRQKYYEKLSSKARAKPRSPSRCSSQEEDLGQRLEAKLQAAEQKRLSILTKAQMRLARLDELRQAAKTGVKIRYESERAKLGTKVESRVQQAEANRMLILKAHRQRRASLRERSSQSLMRRMARESKYKECVHAAIHQKRAAAETKRLGLLEAEKKKAHARVLQVRHVAKSVSHQREIERRKKKDELENRLQRARRQRAEFLRRRGRFHGDGQENWNRMPQQAEYLCKKLARCWRRFLRQKRTTFSLATAYDTLGINEKSVKSMPFEQLARHIESAFTLQTVKTLLDRIESRLSVSTMVSPINRFLSLDNIDHLLKRVASPKKRVTPRSSVRSSVRSREAKKIDSVKESNKSLTRLSRYPVRIVLCAYMILGHPDAVFSGMGEREIALAKSAQEFVQKFELLVKIILDGPIHSSDEETDTTDIKRYTFRSQLASFDKSWCSYLNCFVVWKVKDAQSLEEDLVRAACQLEASMLQTCKLTPDGDDAQLSHDMKAVRHQVTEDQKLLREKVQHLSGDAGVERMESALSQTRSTYFGAKANRRQVRSEIIQSTSQSPTSLSTLAGTSDVSNNRPSRVVRSLFKDSDTSLGGASFSAPRTNSGSRMDSLSTAMLITENEVIVNEFLHERHRSFADGFDVSDHIQNRIEGKIKETMEKAFWDGIIESVKQEQPNYDRIVQLVGEVRDEICDIAPKSWKEDIIAAIDLEILSQVLTSGNLDIDYLGQILEFSLSNLRKLSSPANEEIMNATHQQLFSELREICQSRDESNNSCVLALIKGLRFVLEQIQILKKEISKARIKLMEPLIKGPAGLDYLRNAFTNKYGSPSVASTSLPSTLRWLSSVWNCKDQEWDEHLGFCSAVGDDSSQECLPPTMLRTGGNVMLKATSSQTASSPDTNATGNHLPGCQGEQVDLVVRLGLLKLVSGISGLKQDDLPETLSLNLSRLRSVQAQIQKIIVISTSILICRQILLSEKAVSSSADMENIVTKCAERLVNLVDSVEDADIKDIVEVICNMGTCDGEDDGKLESKKVVAGRMLAKSLQAGDAVFEKVFNAVYSALRGAVLGGSGPSGRKLAELALLRVGAGVLTDKVVEAAGVLIVGANISVSVHGPWYKHLTDNM</sequence>
<evidence type="ECO:0008006" key="6">
    <source>
        <dbReference type="Google" id="ProtNLM"/>
    </source>
</evidence>
<keyword evidence="5" id="KW-1185">Reference proteome</keyword>
<feature type="compositionally biased region" description="Polar residues" evidence="3">
    <location>
        <begin position="628"/>
        <end position="638"/>
    </location>
</feature>
<feature type="compositionally biased region" description="Low complexity" evidence="3">
    <location>
        <begin position="615"/>
        <end position="627"/>
    </location>
</feature>
<protein>
    <recommendedName>
        <fullName evidence="6">T-complex protein 11</fullName>
    </recommendedName>
</protein>
<organism evidence="4 5">
    <name type="scientific">Stylosanthes scabra</name>
    <dbReference type="NCBI Taxonomy" id="79078"/>
    <lineage>
        <taxon>Eukaryota</taxon>
        <taxon>Viridiplantae</taxon>
        <taxon>Streptophyta</taxon>
        <taxon>Embryophyta</taxon>
        <taxon>Tracheophyta</taxon>
        <taxon>Spermatophyta</taxon>
        <taxon>Magnoliopsida</taxon>
        <taxon>eudicotyledons</taxon>
        <taxon>Gunneridae</taxon>
        <taxon>Pentapetalae</taxon>
        <taxon>rosids</taxon>
        <taxon>fabids</taxon>
        <taxon>Fabales</taxon>
        <taxon>Fabaceae</taxon>
        <taxon>Papilionoideae</taxon>
        <taxon>50 kb inversion clade</taxon>
        <taxon>dalbergioids sensu lato</taxon>
        <taxon>Dalbergieae</taxon>
        <taxon>Pterocarpus clade</taxon>
        <taxon>Stylosanthes</taxon>
    </lineage>
</organism>
<feature type="region of interest" description="Disordered" evidence="3">
    <location>
        <begin position="1"/>
        <end position="35"/>
    </location>
</feature>
<gene>
    <name evidence="4" type="ORF">PIB30_117133</name>
</gene>
<evidence type="ECO:0000256" key="3">
    <source>
        <dbReference type="SAM" id="MobiDB-lite"/>
    </source>
</evidence>
<dbReference type="Proteomes" id="UP001341840">
    <property type="component" value="Unassembled WGS sequence"/>
</dbReference>
<feature type="coiled-coil region" evidence="2">
    <location>
        <begin position="244"/>
        <end position="271"/>
    </location>
</feature>
<dbReference type="Pfam" id="PF05794">
    <property type="entry name" value="Tcp11"/>
    <property type="match status" value="1"/>
</dbReference>
<feature type="region of interest" description="Disordered" evidence="3">
    <location>
        <begin position="76"/>
        <end position="97"/>
    </location>
</feature>
<keyword evidence="2" id="KW-0175">Coiled coil</keyword>
<accession>A0ABU6YDN4</accession>
<dbReference type="PANTHER" id="PTHR12832">
    <property type="entry name" value="TESTIS-SPECIFIC PROTEIN PBS13 T-COMPLEX 11"/>
    <property type="match status" value="1"/>
</dbReference>
<reference evidence="4 5" key="1">
    <citation type="journal article" date="2023" name="Plants (Basel)">
        <title>Bridging the Gap: Combining Genomics and Transcriptomics Approaches to Understand Stylosanthes scabra, an Orphan Legume from the Brazilian Caatinga.</title>
        <authorList>
            <person name="Ferreira-Neto J.R.C."/>
            <person name="da Silva M.D."/>
            <person name="Binneck E."/>
            <person name="de Melo N.F."/>
            <person name="da Silva R.H."/>
            <person name="de Melo A.L.T.M."/>
            <person name="Pandolfi V."/>
            <person name="Bustamante F.O."/>
            <person name="Brasileiro-Vidal A.C."/>
            <person name="Benko-Iseppon A.M."/>
        </authorList>
    </citation>
    <scope>NUCLEOTIDE SEQUENCE [LARGE SCALE GENOMIC DNA]</scope>
    <source>
        <tissue evidence="4">Leaves</tissue>
    </source>
</reference>
<comment type="similarity">
    <text evidence="1">Belongs to the TCP11 family.</text>
</comment>
<comment type="caution">
    <text evidence="4">The sequence shown here is derived from an EMBL/GenBank/DDBJ whole genome shotgun (WGS) entry which is preliminary data.</text>
</comment>
<feature type="region of interest" description="Disordered" evidence="3">
    <location>
        <begin position="613"/>
        <end position="638"/>
    </location>
</feature>
<dbReference type="PANTHER" id="PTHR12832:SF34">
    <property type="entry name" value="T-COMPLEX PROTEIN 11"/>
    <property type="match status" value="1"/>
</dbReference>
<dbReference type="InterPro" id="IPR008862">
    <property type="entry name" value="Tcp11"/>
</dbReference>
<name>A0ABU6YDN4_9FABA</name>
<proteinExistence type="inferred from homology"/>